<gene>
    <name evidence="1" type="ORF">V6N11_022449</name>
</gene>
<evidence type="ECO:0000313" key="1">
    <source>
        <dbReference type="EMBL" id="KAK9037541.1"/>
    </source>
</evidence>
<evidence type="ECO:0008006" key="3">
    <source>
        <dbReference type="Google" id="ProtNLM"/>
    </source>
</evidence>
<evidence type="ECO:0000313" key="2">
    <source>
        <dbReference type="Proteomes" id="UP001396334"/>
    </source>
</evidence>
<accession>A0ABR2TJ77</accession>
<keyword evidence="2" id="KW-1185">Reference proteome</keyword>
<sequence>MRSEFFGMATSAECPIFQDGDEDLDHILRFCPTTRDLWKQTLDSSRYAGFFDKAFDVWLMDNLSYSSWFVGDRMEWGACFSIWCWLLWKLRCSRILDEDFFEWEGLYDKGCRLLAECEFTFGSNAAAPVMEPHCRQWLVGPAPGWVKLNVDAAVCTADGRASVGGVIRDDMGE</sequence>
<proteinExistence type="predicted"/>
<name>A0ABR2TJ77_9ROSI</name>
<comment type="caution">
    <text evidence="1">The sequence shown here is derived from an EMBL/GenBank/DDBJ whole genome shotgun (WGS) entry which is preliminary data.</text>
</comment>
<dbReference type="EMBL" id="JBBPBN010000005">
    <property type="protein sequence ID" value="KAK9037541.1"/>
    <property type="molecule type" value="Genomic_DNA"/>
</dbReference>
<protein>
    <recommendedName>
        <fullName evidence="3">Reverse transcriptase zinc-binding domain-containing protein</fullName>
    </recommendedName>
</protein>
<organism evidence="1 2">
    <name type="scientific">Hibiscus sabdariffa</name>
    <name type="common">roselle</name>
    <dbReference type="NCBI Taxonomy" id="183260"/>
    <lineage>
        <taxon>Eukaryota</taxon>
        <taxon>Viridiplantae</taxon>
        <taxon>Streptophyta</taxon>
        <taxon>Embryophyta</taxon>
        <taxon>Tracheophyta</taxon>
        <taxon>Spermatophyta</taxon>
        <taxon>Magnoliopsida</taxon>
        <taxon>eudicotyledons</taxon>
        <taxon>Gunneridae</taxon>
        <taxon>Pentapetalae</taxon>
        <taxon>rosids</taxon>
        <taxon>malvids</taxon>
        <taxon>Malvales</taxon>
        <taxon>Malvaceae</taxon>
        <taxon>Malvoideae</taxon>
        <taxon>Hibiscus</taxon>
    </lineage>
</organism>
<dbReference type="Proteomes" id="UP001396334">
    <property type="component" value="Unassembled WGS sequence"/>
</dbReference>
<reference evidence="1 2" key="1">
    <citation type="journal article" date="2024" name="G3 (Bethesda)">
        <title>Genome assembly of Hibiscus sabdariffa L. provides insights into metabolisms of medicinal natural products.</title>
        <authorList>
            <person name="Kim T."/>
        </authorList>
    </citation>
    <scope>NUCLEOTIDE SEQUENCE [LARGE SCALE GENOMIC DNA]</scope>
    <source>
        <strain evidence="1">TK-2024</strain>
        <tissue evidence="1">Old leaves</tissue>
    </source>
</reference>